<comment type="caution">
    <text evidence="1">The sequence shown here is derived from an EMBL/GenBank/DDBJ whole genome shotgun (WGS) entry which is preliminary data.</text>
</comment>
<dbReference type="EMBL" id="JAAIUW010000013">
    <property type="protein sequence ID" value="KAF7803359.1"/>
    <property type="molecule type" value="Genomic_DNA"/>
</dbReference>
<dbReference type="AlphaFoldDB" id="A0A834W3Y3"/>
<evidence type="ECO:0000313" key="2">
    <source>
        <dbReference type="Proteomes" id="UP000634136"/>
    </source>
</evidence>
<sequence>MVVGQNGLLDPIPMEMGFKPFLRREFWIQ</sequence>
<name>A0A834W3Y3_9FABA</name>
<keyword evidence="2" id="KW-1185">Reference proteome</keyword>
<proteinExistence type="predicted"/>
<accession>A0A834W3Y3</accession>
<reference evidence="1" key="1">
    <citation type="submission" date="2020-09" db="EMBL/GenBank/DDBJ databases">
        <title>Genome-Enabled Discovery of Anthraquinone Biosynthesis in Senna tora.</title>
        <authorList>
            <person name="Kang S.-H."/>
            <person name="Pandey R.P."/>
            <person name="Lee C.-M."/>
            <person name="Sim J.-S."/>
            <person name="Jeong J.-T."/>
            <person name="Choi B.-S."/>
            <person name="Jung M."/>
            <person name="Ginzburg D."/>
            <person name="Zhao K."/>
            <person name="Won S.Y."/>
            <person name="Oh T.-J."/>
            <person name="Yu Y."/>
            <person name="Kim N.-H."/>
            <person name="Lee O.R."/>
            <person name="Lee T.-H."/>
            <person name="Bashyal P."/>
            <person name="Kim T.-S."/>
            <person name="Lee W.-H."/>
            <person name="Kawkins C."/>
            <person name="Kim C.-K."/>
            <person name="Kim J.S."/>
            <person name="Ahn B.O."/>
            <person name="Rhee S.Y."/>
            <person name="Sohng J.K."/>
        </authorList>
    </citation>
    <scope>NUCLEOTIDE SEQUENCE</scope>
    <source>
        <tissue evidence="1">Leaf</tissue>
    </source>
</reference>
<evidence type="ECO:0000313" key="1">
    <source>
        <dbReference type="EMBL" id="KAF7803359.1"/>
    </source>
</evidence>
<gene>
    <name evidence="1" type="ORF">G2W53_042470</name>
</gene>
<organism evidence="1 2">
    <name type="scientific">Senna tora</name>
    <dbReference type="NCBI Taxonomy" id="362788"/>
    <lineage>
        <taxon>Eukaryota</taxon>
        <taxon>Viridiplantae</taxon>
        <taxon>Streptophyta</taxon>
        <taxon>Embryophyta</taxon>
        <taxon>Tracheophyta</taxon>
        <taxon>Spermatophyta</taxon>
        <taxon>Magnoliopsida</taxon>
        <taxon>eudicotyledons</taxon>
        <taxon>Gunneridae</taxon>
        <taxon>Pentapetalae</taxon>
        <taxon>rosids</taxon>
        <taxon>fabids</taxon>
        <taxon>Fabales</taxon>
        <taxon>Fabaceae</taxon>
        <taxon>Caesalpinioideae</taxon>
        <taxon>Cassia clade</taxon>
        <taxon>Senna</taxon>
    </lineage>
</organism>
<protein>
    <submittedName>
        <fullName evidence="1">Uncharacterized protein</fullName>
    </submittedName>
</protein>
<dbReference type="Proteomes" id="UP000634136">
    <property type="component" value="Unassembled WGS sequence"/>
</dbReference>